<dbReference type="EMBL" id="CAXAMN010000614">
    <property type="protein sequence ID" value="CAK8989739.1"/>
    <property type="molecule type" value="Genomic_DNA"/>
</dbReference>
<sequence length="156" mass="16940">MSDEAWVRDFIAAAESGHAGKTLELVEAVRKERWAVKEAATLGMASLKAGLDRESCAAGRNRVLRQWLAECKNQVVAAWSQLGFPLPPKSTNVECQSPRTDLLCPEAHVPPAGPVPDKSVPAGVIVFDFDQTLCVRHVGVFEDGLDWLATLSDIEC</sequence>
<protein>
    <submittedName>
        <fullName evidence="1">Uncharacterized protein</fullName>
    </submittedName>
</protein>
<name>A0ABP0HK72_9DINO</name>
<evidence type="ECO:0000313" key="1">
    <source>
        <dbReference type="EMBL" id="CAK8989739.1"/>
    </source>
</evidence>
<accession>A0ABP0HK72</accession>
<evidence type="ECO:0000313" key="2">
    <source>
        <dbReference type="Proteomes" id="UP001642484"/>
    </source>
</evidence>
<proteinExistence type="predicted"/>
<dbReference type="Proteomes" id="UP001642484">
    <property type="component" value="Unassembled WGS sequence"/>
</dbReference>
<keyword evidence="2" id="KW-1185">Reference proteome</keyword>
<organism evidence="1 2">
    <name type="scientific">Durusdinium trenchii</name>
    <dbReference type="NCBI Taxonomy" id="1381693"/>
    <lineage>
        <taxon>Eukaryota</taxon>
        <taxon>Sar</taxon>
        <taxon>Alveolata</taxon>
        <taxon>Dinophyceae</taxon>
        <taxon>Suessiales</taxon>
        <taxon>Symbiodiniaceae</taxon>
        <taxon>Durusdinium</taxon>
    </lineage>
</organism>
<gene>
    <name evidence="1" type="ORF">CCMP2556_LOCUS1775</name>
</gene>
<comment type="caution">
    <text evidence="1">The sequence shown here is derived from an EMBL/GenBank/DDBJ whole genome shotgun (WGS) entry which is preliminary data.</text>
</comment>
<reference evidence="1 2" key="1">
    <citation type="submission" date="2024-02" db="EMBL/GenBank/DDBJ databases">
        <authorList>
            <person name="Chen Y."/>
            <person name="Shah S."/>
            <person name="Dougan E. K."/>
            <person name="Thang M."/>
            <person name="Chan C."/>
        </authorList>
    </citation>
    <scope>NUCLEOTIDE SEQUENCE [LARGE SCALE GENOMIC DNA]</scope>
</reference>